<dbReference type="SUPFAM" id="SSF52540">
    <property type="entry name" value="P-loop containing nucleoside triphosphate hydrolases"/>
    <property type="match status" value="1"/>
</dbReference>
<keyword evidence="3" id="KW-0472">Membrane</keyword>
<evidence type="ECO:0000313" key="9">
    <source>
        <dbReference type="Proteomes" id="UP000006038"/>
    </source>
</evidence>
<evidence type="ECO:0000256" key="6">
    <source>
        <dbReference type="RuleBase" id="RU003651"/>
    </source>
</evidence>
<dbReference type="Pfam" id="PF00004">
    <property type="entry name" value="AAA"/>
    <property type="match status" value="1"/>
</dbReference>
<evidence type="ECO:0000256" key="1">
    <source>
        <dbReference type="ARBA" id="ARBA00004572"/>
    </source>
</evidence>
<name>J3NE06_ORYBR</name>
<reference evidence="8" key="2">
    <citation type="submission" date="2013-04" db="UniProtKB">
        <authorList>
            <consortium name="EnsemblPlants"/>
        </authorList>
    </citation>
    <scope>IDENTIFICATION</scope>
</reference>
<dbReference type="Proteomes" id="UP000006038">
    <property type="component" value="Chromosome 12"/>
</dbReference>
<evidence type="ECO:0000256" key="5">
    <source>
        <dbReference type="ARBA" id="ARBA00023128"/>
    </source>
</evidence>
<dbReference type="HOGENOM" id="CLU_000688_21_14_1"/>
<dbReference type="InterPro" id="IPR003593">
    <property type="entry name" value="AAA+_ATPase"/>
</dbReference>
<evidence type="ECO:0000256" key="3">
    <source>
        <dbReference type="ARBA" id="ARBA00022787"/>
    </source>
</evidence>
<dbReference type="Gramene" id="OB12G22140.1">
    <property type="protein sequence ID" value="OB12G22140.1"/>
    <property type="gene ID" value="OB12G22140"/>
</dbReference>
<sequence length="413" mass="46966">MPLVLTFNIIAPIHLRMRKLYFLLKGEEIIPMPHLKVTLNIFFPGILYCCCGYSLRRGLSMVQSTKQNLDSERHSENKSLSNALKNVVTKNKFEKDVLSDVISPNDIGVHFEDIGALDNVKDTLKKLVMVPLQRPELFRKGQLRKPVKGILLFGPPGTGKTLLAKAIATEAGANFINISMSSITSRWFGEGEKYVKAVFSLASKISPAVIFIDEIDSMLGRREAEGDRKTMRRIKNEFMVHWDGLRTKDQERVLVLGATNRPYDLDEAVIRRFPRRLMVDFPDALNRKRILNVILSEEELAPDVDLQSLANMTDGYSGSDLMNLCVTAAQCPVEEIIDKEEKERNLRRAEGSPQPPVCGTEDIRPLTMDDFRFAHRMVRSSVSSDSRNIRDLYQWNDQYGEGGSMKDEFNYYI</sequence>
<dbReference type="EnsemblPlants" id="OB12G22140.1">
    <property type="protein sequence ID" value="OB12G22140.1"/>
    <property type="gene ID" value="OB12G22140"/>
</dbReference>
<dbReference type="Gene3D" id="1.10.8.60">
    <property type="match status" value="1"/>
</dbReference>
<dbReference type="Gene3D" id="3.40.50.300">
    <property type="entry name" value="P-loop containing nucleotide triphosphate hydrolases"/>
    <property type="match status" value="1"/>
</dbReference>
<keyword evidence="9" id="KW-1185">Reference proteome</keyword>
<dbReference type="OMA" id="DRINETW"/>
<protein>
    <recommendedName>
        <fullName evidence="7">AAA+ ATPase domain-containing protein</fullName>
    </recommendedName>
</protein>
<proteinExistence type="inferred from homology"/>
<dbReference type="eggNOG" id="KOG0737">
    <property type="taxonomic scope" value="Eukaryota"/>
</dbReference>
<keyword evidence="4 6" id="KW-0067">ATP-binding</keyword>
<comment type="similarity">
    <text evidence="6">Belongs to the AAA ATPase family.</text>
</comment>
<keyword evidence="5" id="KW-0496">Mitochondrion</keyword>
<reference evidence="8" key="1">
    <citation type="journal article" date="2013" name="Nat. Commun.">
        <title>Whole-genome sequencing of Oryza brachyantha reveals mechanisms underlying Oryza genome evolution.</title>
        <authorList>
            <person name="Chen J."/>
            <person name="Huang Q."/>
            <person name="Gao D."/>
            <person name="Wang J."/>
            <person name="Lang Y."/>
            <person name="Liu T."/>
            <person name="Li B."/>
            <person name="Bai Z."/>
            <person name="Luis Goicoechea J."/>
            <person name="Liang C."/>
            <person name="Chen C."/>
            <person name="Zhang W."/>
            <person name="Sun S."/>
            <person name="Liao Y."/>
            <person name="Zhang X."/>
            <person name="Yang L."/>
            <person name="Song C."/>
            <person name="Wang M."/>
            <person name="Shi J."/>
            <person name="Liu G."/>
            <person name="Liu J."/>
            <person name="Zhou H."/>
            <person name="Zhou W."/>
            <person name="Yu Q."/>
            <person name="An N."/>
            <person name="Chen Y."/>
            <person name="Cai Q."/>
            <person name="Wang B."/>
            <person name="Liu B."/>
            <person name="Min J."/>
            <person name="Huang Y."/>
            <person name="Wu H."/>
            <person name="Li Z."/>
            <person name="Zhang Y."/>
            <person name="Yin Y."/>
            <person name="Song W."/>
            <person name="Jiang J."/>
            <person name="Jackson S.A."/>
            <person name="Wing R.A."/>
            <person name="Wang J."/>
            <person name="Chen M."/>
        </authorList>
    </citation>
    <scope>NUCLEOTIDE SEQUENCE [LARGE SCALE GENOMIC DNA]</scope>
    <source>
        <strain evidence="8">cv. IRGC 101232</strain>
    </source>
</reference>
<dbReference type="InterPro" id="IPR027417">
    <property type="entry name" value="P-loop_NTPase"/>
</dbReference>
<dbReference type="AlphaFoldDB" id="J3NE06"/>
<dbReference type="PANTHER" id="PTHR45644:SF73">
    <property type="entry name" value="AAA-TYPE ATPASE FAMILY PROTEIN"/>
    <property type="match status" value="1"/>
</dbReference>
<dbReference type="GO" id="GO:0016887">
    <property type="term" value="F:ATP hydrolysis activity"/>
    <property type="evidence" value="ECO:0007669"/>
    <property type="project" value="InterPro"/>
</dbReference>
<evidence type="ECO:0000256" key="4">
    <source>
        <dbReference type="ARBA" id="ARBA00022840"/>
    </source>
</evidence>
<dbReference type="GO" id="GO:0005741">
    <property type="term" value="C:mitochondrial outer membrane"/>
    <property type="evidence" value="ECO:0007669"/>
    <property type="project" value="UniProtKB-SubCell"/>
</dbReference>
<dbReference type="Pfam" id="PF17862">
    <property type="entry name" value="AAA_lid_3"/>
    <property type="match status" value="1"/>
</dbReference>
<organism evidence="8">
    <name type="scientific">Oryza brachyantha</name>
    <name type="common">malo sina</name>
    <dbReference type="NCBI Taxonomy" id="4533"/>
    <lineage>
        <taxon>Eukaryota</taxon>
        <taxon>Viridiplantae</taxon>
        <taxon>Streptophyta</taxon>
        <taxon>Embryophyta</taxon>
        <taxon>Tracheophyta</taxon>
        <taxon>Spermatophyta</taxon>
        <taxon>Magnoliopsida</taxon>
        <taxon>Liliopsida</taxon>
        <taxon>Poales</taxon>
        <taxon>Poaceae</taxon>
        <taxon>BOP clade</taxon>
        <taxon>Oryzoideae</taxon>
        <taxon>Oryzeae</taxon>
        <taxon>Oryzinae</taxon>
        <taxon>Oryza</taxon>
    </lineage>
</organism>
<feature type="domain" description="AAA+ ATPase" evidence="7">
    <location>
        <begin position="146"/>
        <end position="283"/>
    </location>
</feature>
<keyword evidence="2 6" id="KW-0547">Nucleotide-binding</keyword>
<comment type="subcellular location">
    <subcellularLocation>
        <location evidence="1">Mitochondrion outer membrane</location>
        <topology evidence="1">Single-pass membrane protein</topology>
    </subcellularLocation>
</comment>
<keyword evidence="3" id="KW-1000">Mitochondrion outer membrane</keyword>
<evidence type="ECO:0000313" key="8">
    <source>
        <dbReference type="EnsemblPlants" id="OB12G22140.1"/>
    </source>
</evidence>
<dbReference type="FunFam" id="3.40.50.300:FF:000416">
    <property type="entry name" value="p-loop nucleoside triphosphate hydrolase superfamily protein"/>
    <property type="match status" value="1"/>
</dbReference>
<dbReference type="GO" id="GO:0005524">
    <property type="term" value="F:ATP binding"/>
    <property type="evidence" value="ECO:0007669"/>
    <property type="project" value="UniProtKB-KW"/>
</dbReference>
<evidence type="ECO:0000256" key="2">
    <source>
        <dbReference type="ARBA" id="ARBA00022741"/>
    </source>
</evidence>
<dbReference type="PROSITE" id="PS00674">
    <property type="entry name" value="AAA"/>
    <property type="match status" value="1"/>
</dbReference>
<dbReference type="InterPro" id="IPR003959">
    <property type="entry name" value="ATPase_AAA_core"/>
</dbReference>
<dbReference type="InterPro" id="IPR051701">
    <property type="entry name" value="Mito_OM_Translocase_MSP1"/>
</dbReference>
<dbReference type="PANTHER" id="PTHR45644">
    <property type="entry name" value="AAA ATPASE, PUTATIVE (AFU_ORTHOLOGUE AFUA_2G12920)-RELATED-RELATED"/>
    <property type="match status" value="1"/>
</dbReference>
<dbReference type="InterPro" id="IPR041569">
    <property type="entry name" value="AAA_lid_3"/>
</dbReference>
<accession>J3NE06</accession>
<dbReference type="STRING" id="4533.J3NE06"/>
<dbReference type="InterPro" id="IPR003960">
    <property type="entry name" value="ATPase_AAA_CS"/>
</dbReference>
<evidence type="ECO:0000259" key="7">
    <source>
        <dbReference type="SMART" id="SM00382"/>
    </source>
</evidence>
<dbReference type="SMART" id="SM00382">
    <property type="entry name" value="AAA"/>
    <property type="match status" value="1"/>
</dbReference>